<gene>
    <name evidence="1" type="ORF">UCRPC4_g01849</name>
</gene>
<reference evidence="1 2" key="1">
    <citation type="submission" date="2015-05" db="EMBL/GenBank/DDBJ databases">
        <title>Distinctive expansion of gene families associated with plant cell wall degradation and secondary metabolism in the genomes of grapevine trunk pathogens.</title>
        <authorList>
            <person name="Lawrence D.P."/>
            <person name="Travadon R."/>
            <person name="Rolshausen P.E."/>
            <person name="Baumgartner K."/>
        </authorList>
    </citation>
    <scope>NUCLEOTIDE SEQUENCE [LARGE SCALE GENOMIC DNA]</scope>
    <source>
        <strain evidence="1">UCRPC4</strain>
    </source>
</reference>
<dbReference type="AlphaFoldDB" id="A0A0G2ET99"/>
<dbReference type="Proteomes" id="UP000053317">
    <property type="component" value="Unassembled WGS sequence"/>
</dbReference>
<dbReference type="EMBL" id="LCWF01000042">
    <property type="protein sequence ID" value="KKY25371.1"/>
    <property type="molecule type" value="Genomic_DNA"/>
</dbReference>
<proteinExistence type="predicted"/>
<protein>
    <submittedName>
        <fullName evidence="1">Putative capsule polysaccharide biosynthesis protein</fullName>
    </submittedName>
</protein>
<sequence>MHSSPLLKGVPLMGGTFEIEEENGQKISPEEVSKMLTDYIIQGQVMTLVMGLVDPSDDNWNGPLYVSTHIYAIDYMTGSQLINALTNWNGQLAFDLMSLPVHIPDPNPNSDSSTSETPSQTTQARSILESCLQQSFGFKLAHGVILRIFKVTLGSLWREHDGSDIVPGTCAH</sequence>
<dbReference type="OrthoDB" id="409543at2759"/>
<name>A0A0G2ET99_PHACM</name>
<comment type="caution">
    <text evidence="1">The sequence shown here is derived from an EMBL/GenBank/DDBJ whole genome shotgun (WGS) entry which is preliminary data.</text>
</comment>
<evidence type="ECO:0000313" key="1">
    <source>
        <dbReference type="EMBL" id="KKY25371.1"/>
    </source>
</evidence>
<keyword evidence="2" id="KW-1185">Reference proteome</keyword>
<reference evidence="1 2" key="2">
    <citation type="submission" date="2015-05" db="EMBL/GenBank/DDBJ databases">
        <authorList>
            <person name="Morales-Cruz A."/>
            <person name="Amrine K.C."/>
            <person name="Cantu D."/>
        </authorList>
    </citation>
    <scope>NUCLEOTIDE SEQUENCE [LARGE SCALE GENOMIC DNA]</scope>
    <source>
        <strain evidence="1">UCRPC4</strain>
    </source>
</reference>
<evidence type="ECO:0000313" key="2">
    <source>
        <dbReference type="Proteomes" id="UP000053317"/>
    </source>
</evidence>
<accession>A0A0G2ET99</accession>
<organism evidence="1 2">
    <name type="scientific">Phaeomoniella chlamydospora</name>
    <name type="common">Phaeoacremonium chlamydosporum</name>
    <dbReference type="NCBI Taxonomy" id="158046"/>
    <lineage>
        <taxon>Eukaryota</taxon>
        <taxon>Fungi</taxon>
        <taxon>Dikarya</taxon>
        <taxon>Ascomycota</taxon>
        <taxon>Pezizomycotina</taxon>
        <taxon>Eurotiomycetes</taxon>
        <taxon>Chaetothyriomycetidae</taxon>
        <taxon>Phaeomoniellales</taxon>
        <taxon>Phaeomoniellaceae</taxon>
        <taxon>Phaeomoniella</taxon>
    </lineage>
</organism>